<dbReference type="Pfam" id="PF00420">
    <property type="entry name" value="Oxidored_q2"/>
    <property type="match status" value="1"/>
</dbReference>
<dbReference type="KEGG" id="htr:EPV75_00490"/>
<feature type="transmembrane region" description="Helical" evidence="8">
    <location>
        <begin position="28"/>
        <end position="51"/>
    </location>
</feature>
<comment type="subcellular location">
    <subcellularLocation>
        <location evidence="1">Cell membrane</location>
        <topology evidence="1">Multi-pass membrane protein</topology>
    </subcellularLocation>
</comment>
<dbReference type="Gene3D" id="1.10.287.3510">
    <property type="match status" value="1"/>
</dbReference>
<feature type="transmembrane region" description="Helical" evidence="8">
    <location>
        <begin position="71"/>
        <end position="92"/>
    </location>
</feature>
<feature type="transmembrane region" description="Helical" evidence="8">
    <location>
        <begin position="6"/>
        <end position="21"/>
    </location>
</feature>
<dbReference type="RefSeq" id="WP_029939305.1">
    <property type="nucleotide sequence ID" value="NZ_CP035033.1"/>
</dbReference>
<dbReference type="GO" id="GO:0005886">
    <property type="term" value="C:plasma membrane"/>
    <property type="evidence" value="ECO:0007669"/>
    <property type="project" value="UniProtKB-SubCell"/>
</dbReference>
<evidence type="ECO:0000313" key="10">
    <source>
        <dbReference type="Proteomes" id="UP000285478"/>
    </source>
</evidence>
<evidence type="ECO:0000256" key="5">
    <source>
        <dbReference type="ARBA" id="ARBA00022989"/>
    </source>
</evidence>
<feature type="region of interest" description="Disordered" evidence="7">
    <location>
        <begin position="109"/>
        <end position="138"/>
    </location>
</feature>
<protein>
    <submittedName>
        <fullName evidence="9">Na+/H+ antiporter subunit C</fullName>
    </submittedName>
</protein>
<evidence type="ECO:0000313" key="9">
    <source>
        <dbReference type="EMBL" id="QAB14256.1"/>
    </source>
</evidence>
<dbReference type="NCBIfam" id="NF006573">
    <property type="entry name" value="PRK09094.1"/>
    <property type="match status" value="1"/>
</dbReference>
<evidence type="ECO:0000256" key="3">
    <source>
        <dbReference type="ARBA" id="ARBA00022475"/>
    </source>
</evidence>
<comment type="similarity">
    <text evidence="2">Belongs to the CPA3 antiporters (TC 2.A.63) subunit C family.</text>
</comment>
<keyword evidence="4 8" id="KW-0812">Transmembrane</keyword>
<evidence type="ECO:0000256" key="2">
    <source>
        <dbReference type="ARBA" id="ARBA00010388"/>
    </source>
</evidence>
<sequence length="138" mass="14618">MEILVALVIGVLTASGVFLTLRARTFPVVLGITLLSYAVNVFLFTMGRLTIGLPAVIDPEQGGYTDPLPQALVLTAIVIAFGMTAFLIVLSLKARAELGNDHVDGLHLAPDEDSLENTVPPKLHKNGSDSPNQEDGTP</sequence>
<dbReference type="PANTHER" id="PTHR34583:SF2">
    <property type="entry name" value="ANTIPORTER SUBUNIT MNHC2-RELATED"/>
    <property type="match status" value="1"/>
</dbReference>
<evidence type="ECO:0000256" key="7">
    <source>
        <dbReference type="SAM" id="MobiDB-lite"/>
    </source>
</evidence>
<reference evidence="9 10" key="1">
    <citation type="journal article" date="2018" name="Environ. Microbiol.">
        <title>Genomes of ubiquitous marine and hypersaline Hydrogenovibrio, Thiomicrorhabdus and Thiomicrospira spp. encode a diversity of mechanisms to sustain chemolithoautotrophy in heterogeneous environments.</title>
        <authorList>
            <person name="Scott K.M."/>
            <person name="Williams J."/>
            <person name="Porter C.M.B."/>
            <person name="Russel S."/>
            <person name="Harmer T.L."/>
            <person name="Paul J.H."/>
            <person name="Antonen K.M."/>
            <person name="Bridges M.K."/>
            <person name="Camper G.J."/>
            <person name="Campla C.K."/>
            <person name="Casella L.G."/>
            <person name="Chase E."/>
            <person name="Conrad J.W."/>
            <person name="Cruz M.C."/>
            <person name="Dunlap D.S."/>
            <person name="Duran L."/>
            <person name="Fahsbender E.M."/>
            <person name="Goldsmith D.B."/>
            <person name="Keeley R.F."/>
            <person name="Kondoff M.R."/>
            <person name="Kussy B.I."/>
            <person name="Lane M.K."/>
            <person name="Lawler S."/>
            <person name="Leigh B.A."/>
            <person name="Lewis C."/>
            <person name="Lostal L.M."/>
            <person name="Marking D."/>
            <person name="Mancera P.A."/>
            <person name="McClenthan E.C."/>
            <person name="McIntyre E.A."/>
            <person name="Mine J.A."/>
            <person name="Modi S."/>
            <person name="Moore B.D."/>
            <person name="Morgan W.A."/>
            <person name="Nelson K.M."/>
            <person name="Nguyen K.N."/>
            <person name="Ogburn N."/>
            <person name="Parrino D.G."/>
            <person name="Pedapudi A.D."/>
            <person name="Pelham R.P."/>
            <person name="Preece A.M."/>
            <person name="Rampersad E.A."/>
            <person name="Richardson J.C."/>
            <person name="Rodgers C.M."/>
            <person name="Schaffer B.L."/>
            <person name="Sheridan N.E."/>
            <person name="Solone M.R."/>
            <person name="Staley Z.R."/>
            <person name="Tabuchi M."/>
            <person name="Waide R.J."/>
            <person name="Wanjugi P.W."/>
            <person name="Young S."/>
            <person name="Clum A."/>
            <person name="Daum C."/>
            <person name="Huntemann M."/>
            <person name="Ivanova N."/>
            <person name="Kyrpides N."/>
            <person name="Mikhailova N."/>
            <person name="Palaniappan K."/>
            <person name="Pillay M."/>
            <person name="Reddy T.B.K."/>
            <person name="Shapiro N."/>
            <person name="Stamatis D."/>
            <person name="Varghese N."/>
            <person name="Woyke T."/>
            <person name="Boden R."/>
            <person name="Freyermuth S.K."/>
            <person name="Kerfeld C.A."/>
        </authorList>
    </citation>
    <scope>NUCLEOTIDE SEQUENCE [LARGE SCALE GENOMIC DNA]</scope>
    <source>
        <strain evidence="9 10">JR-2</strain>
    </source>
</reference>
<feature type="compositionally biased region" description="Polar residues" evidence="7">
    <location>
        <begin position="128"/>
        <end position="138"/>
    </location>
</feature>
<proteinExistence type="inferred from homology"/>
<gene>
    <name evidence="9" type="ORF">EPV75_00490</name>
</gene>
<name>A0A451G469_9GAMM</name>
<evidence type="ECO:0000256" key="4">
    <source>
        <dbReference type="ARBA" id="ARBA00022692"/>
    </source>
</evidence>
<accession>A0A451G469</accession>
<evidence type="ECO:0000256" key="6">
    <source>
        <dbReference type="ARBA" id="ARBA00023136"/>
    </source>
</evidence>
<dbReference type="AlphaFoldDB" id="A0A451G469"/>
<dbReference type="InterPro" id="IPR050601">
    <property type="entry name" value="CPA3_antiporter_subunitC"/>
</dbReference>
<dbReference type="Proteomes" id="UP000285478">
    <property type="component" value="Chromosome"/>
</dbReference>
<dbReference type="EMBL" id="CP035033">
    <property type="protein sequence ID" value="QAB14256.1"/>
    <property type="molecule type" value="Genomic_DNA"/>
</dbReference>
<keyword evidence="10" id="KW-1185">Reference proteome</keyword>
<dbReference type="PANTHER" id="PTHR34583">
    <property type="entry name" value="ANTIPORTER SUBUNIT MNHC2-RELATED"/>
    <property type="match status" value="1"/>
</dbReference>
<evidence type="ECO:0000256" key="8">
    <source>
        <dbReference type="SAM" id="Phobius"/>
    </source>
</evidence>
<organism evidence="9 10">
    <name type="scientific">Hydrogenovibrio thermophilus</name>
    <dbReference type="NCBI Taxonomy" id="265883"/>
    <lineage>
        <taxon>Bacteria</taxon>
        <taxon>Pseudomonadati</taxon>
        <taxon>Pseudomonadota</taxon>
        <taxon>Gammaproteobacteria</taxon>
        <taxon>Thiotrichales</taxon>
        <taxon>Piscirickettsiaceae</taxon>
        <taxon>Hydrogenovibrio</taxon>
    </lineage>
</organism>
<keyword evidence="5 8" id="KW-1133">Transmembrane helix</keyword>
<evidence type="ECO:0000256" key="1">
    <source>
        <dbReference type="ARBA" id="ARBA00004651"/>
    </source>
</evidence>
<dbReference type="InterPro" id="IPR039428">
    <property type="entry name" value="NUOK/Mnh_C1-like"/>
</dbReference>
<keyword evidence="3" id="KW-1003">Cell membrane</keyword>
<keyword evidence="6 8" id="KW-0472">Membrane</keyword>